<evidence type="ECO:0000256" key="1">
    <source>
        <dbReference type="SAM" id="SignalP"/>
    </source>
</evidence>
<name>A0A0D4ZYW1_9SPHN</name>
<keyword evidence="1" id="KW-0732">Signal</keyword>
<dbReference type="EMBL" id="KM017070">
    <property type="protein sequence ID" value="AJW29220.1"/>
    <property type="molecule type" value="Genomic_DNA"/>
</dbReference>
<accession>A0A0D4ZYW1</accession>
<evidence type="ECO:0000313" key="2">
    <source>
        <dbReference type="EMBL" id="AJW29220.1"/>
    </source>
</evidence>
<gene>
    <name evidence="2" type="ORF">plasmid201_032</name>
</gene>
<proteinExistence type="predicted"/>
<feature type="chain" id="PRO_5002290465" evidence="1">
    <location>
        <begin position="21"/>
        <end position="127"/>
    </location>
</feature>
<reference evidence="2" key="1">
    <citation type="submission" date="2014-06" db="EMBL/GenBank/DDBJ databases">
        <title>Molecular and ecological studies on carbamate pesticide degrading bacteria isolated from agricultural soils.</title>
        <authorList>
            <person name="Kim D.-U."/>
            <person name="Ka J.-O."/>
        </authorList>
    </citation>
    <scope>NUCLEOTIDE SEQUENCE</scope>
    <source>
        <strain evidence="2">NS2</strain>
        <plasmid evidence="2">201</plasmid>
    </source>
</reference>
<protein>
    <submittedName>
        <fullName evidence="2">Uncharacterized protein</fullName>
    </submittedName>
</protein>
<organism evidence="2">
    <name type="scientific">Sphingomonas sp. NS2</name>
    <dbReference type="NCBI Taxonomy" id="908605"/>
    <lineage>
        <taxon>Bacteria</taxon>
        <taxon>Pseudomonadati</taxon>
        <taxon>Pseudomonadota</taxon>
        <taxon>Alphaproteobacteria</taxon>
        <taxon>Sphingomonadales</taxon>
        <taxon>Sphingomonadaceae</taxon>
        <taxon>Sphingomonas</taxon>
    </lineage>
</organism>
<dbReference type="AlphaFoldDB" id="A0A0D4ZYW1"/>
<feature type="signal peptide" evidence="1">
    <location>
        <begin position="1"/>
        <end position="20"/>
    </location>
</feature>
<geneLocation type="plasmid" evidence="2">
    <name>201</name>
</geneLocation>
<keyword evidence="2" id="KW-0614">Plasmid</keyword>
<sequence length="127" mass="14234">MIFRTLIVLAAFSISPALHAKGPQDPGLLFSALEDDYQWDNKLDHARATLSRAIPLGSSFWTALAILEKAGARCTGDRHEPEIARCLYSDSITVHDYYQGHLFWTVEVHLKDRKVGALALDRIVDEN</sequence>